<dbReference type="EMBL" id="SNRW01003773">
    <property type="protein sequence ID" value="KAA6388951.1"/>
    <property type="molecule type" value="Genomic_DNA"/>
</dbReference>
<organism evidence="1 2">
    <name type="scientific">Streblomastix strix</name>
    <dbReference type="NCBI Taxonomy" id="222440"/>
    <lineage>
        <taxon>Eukaryota</taxon>
        <taxon>Metamonada</taxon>
        <taxon>Preaxostyla</taxon>
        <taxon>Oxymonadida</taxon>
        <taxon>Streblomastigidae</taxon>
        <taxon>Streblomastix</taxon>
    </lineage>
</organism>
<dbReference type="AlphaFoldDB" id="A0A5J4W213"/>
<reference evidence="1 2" key="1">
    <citation type="submission" date="2019-03" db="EMBL/GenBank/DDBJ databases">
        <title>Single cell metagenomics reveals metabolic interactions within the superorganism composed of flagellate Streblomastix strix and complex community of Bacteroidetes bacteria on its surface.</title>
        <authorList>
            <person name="Treitli S.C."/>
            <person name="Kolisko M."/>
            <person name="Husnik F."/>
            <person name="Keeling P."/>
            <person name="Hampl V."/>
        </authorList>
    </citation>
    <scope>NUCLEOTIDE SEQUENCE [LARGE SCALE GENOMIC DNA]</scope>
    <source>
        <strain evidence="1">ST1C</strain>
    </source>
</reference>
<evidence type="ECO:0000313" key="2">
    <source>
        <dbReference type="Proteomes" id="UP000324800"/>
    </source>
</evidence>
<comment type="caution">
    <text evidence="1">The sequence shown here is derived from an EMBL/GenBank/DDBJ whole genome shotgun (WGS) entry which is preliminary data.</text>
</comment>
<sequence>MTLCNIYVYNINQNRFYGGGGKFDGWTSPPPCNMFNESNLSAYDPMHSMHSMRIDNSSHLSTIQIYGINGQQQIPKQFINLPSAGRSPHADGQINVYLYVRTLIQELSQNNLRAESSVHTLTFIIIFVISI</sequence>
<gene>
    <name evidence="1" type="ORF">EZS28_015521</name>
</gene>
<evidence type="ECO:0000313" key="1">
    <source>
        <dbReference type="EMBL" id="KAA6388951.1"/>
    </source>
</evidence>
<name>A0A5J4W213_9EUKA</name>
<accession>A0A5J4W213</accession>
<protein>
    <submittedName>
        <fullName evidence="1">Uncharacterized protein</fullName>
    </submittedName>
</protein>
<proteinExistence type="predicted"/>
<dbReference type="Proteomes" id="UP000324800">
    <property type="component" value="Unassembled WGS sequence"/>
</dbReference>